<sequence>MANINIFQDEAFSVPNLTAAINETPYVPGRIGALGLFAEEGIPTVVAQIEYDGQTVGLVAAKPRGSDGTSVTLAGRRIIPINTVHLPERSTMMADEIQGIRAFGSESELETAESRVQKYLKKHRLQLDLTHEHHRLGAIKGKILDSDGKTVLLDIYDTFGITQAEYNMELGTAGTIVRTKCSDVLDKIEEALGAAPMQGARALCGKNFWNSLIEHKSVRETFLNTQQAAELRGKAPDSFELGGITFERYRGRVAGKPFVGDDEAYAFPEGVPDFFITRFAPADYMETVNTDGLPYYSRVEPLRMGKGLEIESQSNPLHISTQPKAIIKLLRA</sequence>
<evidence type="ECO:0000313" key="1">
    <source>
        <dbReference type="EMBL" id="MDT8505403.1"/>
    </source>
</evidence>
<dbReference type="RefSeq" id="WP_268380477.1">
    <property type="nucleotide sequence ID" value="NZ_JAPQTC020000004.1"/>
</dbReference>
<comment type="caution">
    <text evidence="1">The sequence shown here is derived from an EMBL/GenBank/DDBJ whole genome shotgun (WGS) entry which is preliminary data.</text>
</comment>
<dbReference type="Pfam" id="PF03864">
    <property type="entry name" value="Phage_cap_E"/>
    <property type="match status" value="1"/>
</dbReference>
<gene>
    <name evidence="1" type="ORF">OYC61_013950</name>
</gene>
<proteinExistence type="predicted"/>
<name>A0ABU3MUG5_9BURK</name>
<dbReference type="EMBL" id="JAPQTC020000004">
    <property type="protein sequence ID" value="MDT8505403.1"/>
    <property type="molecule type" value="Genomic_DNA"/>
</dbReference>
<accession>A0ABU3MUG5</accession>
<reference evidence="1" key="1">
    <citation type="submission" date="2023-08" db="EMBL/GenBank/DDBJ databases">
        <title>Study of Resistomes in environmental pathogenic environmental.</title>
        <authorList>
            <person name="Bhattacharjee A."/>
            <person name="Singh A.K."/>
        </authorList>
    </citation>
    <scope>NUCLEOTIDE SEQUENCE</scope>
    <source>
        <strain evidence="1">S1</strain>
    </source>
</reference>
<dbReference type="InterPro" id="IPR005564">
    <property type="entry name" value="Major_capsid_GpE"/>
</dbReference>
<dbReference type="Proteomes" id="UP001074635">
    <property type="component" value="Unassembled WGS sequence"/>
</dbReference>
<organism evidence="1 2">
    <name type="scientific">Alcaligenes nematophilus</name>
    <dbReference type="NCBI Taxonomy" id="2994643"/>
    <lineage>
        <taxon>Bacteria</taxon>
        <taxon>Pseudomonadati</taxon>
        <taxon>Pseudomonadota</taxon>
        <taxon>Betaproteobacteria</taxon>
        <taxon>Burkholderiales</taxon>
        <taxon>Alcaligenaceae</taxon>
        <taxon>Alcaligenes</taxon>
    </lineage>
</organism>
<protein>
    <submittedName>
        <fullName evidence="1">Major capsid protein</fullName>
    </submittedName>
</protein>
<keyword evidence="2" id="KW-1185">Reference proteome</keyword>
<evidence type="ECO:0000313" key="2">
    <source>
        <dbReference type="Proteomes" id="UP001074635"/>
    </source>
</evidence>